<accession>A0A6J6Z404</accession>
<dbReference type="EMBL" id="CAESAI010000031">
    <property type="protein sequence ID" value="CAB4342445.1"/>
    <property type="molecule type" value="Genomic_DNA"/>
</dbReference>
<evidence type="ECO:0000313" key="5">
    <source>
        <dbReference type="EMBL" id="CAB4813878.1"/>
    </source>
</evidence>
<dbReference type="EMBL" id="CAFBQG010000031">
    <property type="protein sequence ID" value="CAB5046316.1"/>
    <property type="molecule type" value="Genomic_DNA"/>
</dbReference>
<dbReference type="EMBL" id="CAFBPK010000016">
    <property type="protein sequence ID" value="CAB5022289.1"/>
    <property type="molecule type" value="Genomic_DNA"/>
</dbReference>
<dbReference type="Gene3D" id="1.10.10.10">
    <property type="entry name" value="Winged helix-like DNA-binding domain superfamily/Winged helix DNA-binding domain"/>
    <property type="match status" value="1"/>
</dbReference>
<proteinExistence type="predicted"/>
<dbReference type="SUPFAM" id="SSF46785">
    <property type="entry name" value="Winged helix' DNA-binding domain"/>
    <property type="match status" value="1"/>
</dbReference>
<dbReference type="EMBL" id="CAFAAO010000028">
    <property type="protein sequence ID" value="CAB4813878.1"/>
    <property type="molecule type" value="Genomic_DNA"/>
</dbReference>
<evidence type="ECO:0000313" key="8">
    <source>
        <dbReference type="EMBL" id="CAB5046316.1"/>
    </source>
</evidence>
<dbReference type="EMBL" id="CAEZYC010000025">
    <property type="protein sequence ID" value="CAB4706288.1"/>
    <property type="molecule type" value="Genomic_DNA"/>
</dbReference>
<gene>
    <name evidence="3" type="ORF">UFOPK2648_00611</name>
    <name evidence="4" type="ORF">UFOPK2824_00575</name>
    <name evidence="5" type="ORF">UFOPK3037_01515</name>
    <name evidence="6" type="ORF">UFOPK3278_01448</name>
    <name evidence="1" type="ORF">UFOPK3406_01126</name>
    <name evidence="2" type="ORF">UFOPK3925_01494</name>
    <name evidence="7" type="ORF">UFOPK4097_01009</name>
    <name evidence="8" type="ORF">UFOPK4301_00390</name>
</gene>
<protein>
    <submittedName>
        <fullName evidence="5">Unannotated protein</fullName>
    </submittedName>
</protein>
<dbReference type="InterPro" id="IPR036390">
    <property type="entry name" value="WH_DNA-bd_sf"/>
</dbReference>
<dbReference type="EMBL" id="CAESAD010000016">
    <property type="protein sequence ID" value="CAB4345096.1"/>
    <property type="molecule type" value="Genomic_DNA"/>
</dbReference>
<evidence type="ECO:0000313" key="6">
    <source>
        <dbReference type="EMBL" id="CAB4851290.1"/>
    </source>
</evidence>
<name>A0A6J6Z404_9ZZZZ</name>
<organism evidence="5">
    <name type="scientific">freshwater metagenome</name>
    <dbReference type="NCBI Taxonomy" id="449393"/>
    <lineage>
        <taxon>unclassified sequences</taxon>
        <taxon>metagenomes</taxon>
        <taxon>ecological metagenomes</taxon>
    </lineage>
</organism>
<evidence type="ECO:0000313" key="3">
    <source>
        <dbReference type="EMBL" id="CAB4706288.1"/>
    </source>
</evidence>
<evidence type="ECO:0000313" key="7">
    <source>
        <dbReference type="EMBL" id="CAB5022289.1"/>
    </source>
</evidence>
<dbReference type="EMBL" id="CAEZZD010000071">
    <property type="protein sequence ID" value="CAB4748619.1"/>
    <property type="molecule type" value="Genomic_DNA"/>
</dbReference>
<evidence type="ECO:0000313" key="2">
    <source>
        <dbReference type="EMBL" id="CAB4345096.1"/>
    </source>
</evidence>
<evidence type="ECO:0000313" key="1">
    <source>
        <dbReference type="EMBL" id="CAB4342445.1"/>
    </source>
</evidence>
<dbReference type="AlphaFoldDB" id="A0A6J6Z404"/>
<evidence type="ECO:0000313" key="4">
    <source>
        <dbReference type="EMBL" id="CAB4748619.1"/>
    </source>
</evidence>
<sequence length="218" mass="23342">MTANTADSNTRQQVRKAIEMAANPISISEISSSIGLHENTIRGHLNVLLALGDIERSQLSATQRGRPKWLYTKSSRPQAMANHLLNALTVRLSEVGEHELVEEAAASWAAMLPSTQPAKNIDDAVANLATSLEGLGFTTELSSLGDAVAVSKCPYELLVGESPIICDIHTALASKILHDSGQPVSIASMEVFATKGVCIARLNRADQVPKRVIDATDY</sequence>
<reference evidence="5" key="1">
    <citation type="submission" date="2020-05" db="EMBL/GenBank/DDBJ databases">
        <authorList>
            <person name="Chiriac C."/>
            <person name="Salcher M."/>
            <person name="Ghai R."/>
            <person name="Kavagutti S V."/>
        </authorList>
    </citation>
    <scope>NUCLEOTIDE SEQUENCE</scope>
</reference>
<dbReference type="InterPro" id="IPR036388">
    <property type="entry name" value="WH-like_DNA-bd_sf"/>
</dbReference>
<dbReference type="EMBL" id="CAFBIX010000105">
    <property type="protein sequence ID" value="CAB4851290.1"/>
    <property type="molecule type" value="Genomic_DNA"/>
</dbReference>